<dbReference type="Proteomes" id="UP001546774">
    <property type="component" value="Unassembled WGS sequence"/>
</dbReference>
<dbReference type="InterPro" id="IPR004089">
    <property type="entry name" value="MCPsignal_dom"/>
</dbReference>
<protein>
    <submittedName>
        <fullName evidence="8">Methyl-accepting chemotaxis protein</fullName>
    </submittedName>
</protein>
<dbReference type="Gene3D" id="6.10.340.10">
    <property type="match status" value="1"/>
</dbReference>
<keyword evidence="5" id="KW-0812">Transmembrane</keyword>
<keyword evidence="1" id="KW-0145">Chemotaxis</keyword>
<dbReference type="InterPro" id="IPR024478">
    <property type="entry name" value="HlyB_4HB_MCP"/>
</dbReference>
<feature type="domain" description="Methyl-accepting transducer" evidence="6">
    <location>
        <begin position="327"/>
        <end position="556"/>
    </location>
</feature>
<keyword evidence="5" id="KW-0472">Membrane</keyword>
<feature type="transmembrane region" description="Helical" evidence="5">
    <location>
        <begin position="21"/>
        <end position="47"/>
    </location>
</feature>
<keyword evidence="5" id="KW-1133">Transmembrane helix</keyword>
<name>A0ABV1H8V2_9FIRM</name>
<evidence type="ECO:0000313" key="8">
    <source>
        <dbReference type="EMBL" id="MEQ2555701.1"/>
    </source>
</evidence>
<reference evidence="8" key="1">
    <citation type="submission" date="2024-03" db="EMBL/GenBank/DDBJ databases">
        <title>Human intestinal bacterial collection.</title>
        <authorList>
            <person name="Pauvert C."/>
            <person name="Hitch T.C.A."/>
            <person name="Clavel T."/>
        </authorList>
    </citation>
    <scope>NUCLEOTIDE SEQUENCE [LARGE SCALE GENOMIC DNA]</scope>
    <source>
        <strain evidence="8">CLA-AA-H89B</strain>
    </source>
</reference>
<organism evidence="8 9">
    <name type="scientific">Lachnospira intestinalis</name>
    <dbReference type="NCBI Taxonomy" id="3133158"/>
    <lineage>
        <taxon>Bacteria</taxon>
        <taxon>Bacillati</taxon>
        <taxon>Bacillota</taxon>
        <taxon>Clostridia</taxon>
        <taxon>Lachnospirales</taxon>
        <taxon>Lachnospiraceae</taxon>
        <taxon>Lachnospira</taxon>
    </lineage>
</organism>
<dbReference type="SMART" id="SM00283">
    <property type="entry name" value="MA"/>
    <property type="match status" value="1"/>
</dbReference>
<dbReference type="PROSITE" id="PS50885">
    <property type="entry name" value="HAMP"/>
    <property type="match status" value="1"/>
</dbReference>
<feature type="coiled-coil region" evidence="4">
    <location>
        <begin position="391"/>
        <end position="428"/>
    </location>
</feature>
<dbReference type="InterPro" id="IPR051310">
    <property type="entry name" value="MCP_chemotaxis"/>
</dbReference>
<comment type="caution">
    <text evidence="8">The sequence shown here is derived from an EMBL/GenBank/DDBJ whole genome shotgun (WGS) entry which is preliminary data.</text>
</comment>
<dbReference type="Pfam" id="PF12729">
    <property type="entry name" value="4HB_MCP_1"/>
    <property type="match status" value="1"/>
</dbReference>
<dbReference type="SUPFAM" id="SSF58104">
    <property type="entry name" value="Methyl-accepting chemotaxis protein (MCP) signaling domain"/>
    <property type="match status" value="1"/>
</dbReference>
<dbReference type="Pfam" id="PF00015">
    <property type="entry name" value="MCPsignal"/>
    <property type="match status" value="1"/>
</dbReference>
<evidence type="ECO:0000313" key="9">
    <source>
        <dbReference type="Proteomes" id="UP001546774"/>
    </source>
</evidence>
<evidence type="ECO:0000256" key="4">
    <source>
        <dbReference type="SAM" id="Coils"/>
    </source>
</evidence>
<dbReference type="InterPro" id="IPR003660">
    <property type="entry name" value="HAMP_dom"/>
</dbReference>
<evidence type="ECO:0000256" key="1">
    <source>
        <dbReference type="ARBA" id="ARBA00022500"/>
    </source>
</evidence>
<dbReference type="PANTHER" id="PTHR43531">
    <property type="entry name" value="PROTEIN ICFG"/>
    <property type="match status" value="1"/>
</dbReference>
<keyword evidence="4" id="KW-0175">Coiled coil</keyword>
<evidence type="ECO:0000259" key="7">
    <source>
        <dbReference type="PROSITE" id="PS50885"/>
    </source>
</evidence>
<gene>
    <name evidence="8" type="ORF">WMO37_11920</name>
</gene>
<dbReference type="CDD" id="cd06225">
    <property type="entry name" value="HAMP"/>
    <property type="match status" value="1"/>
</dbReference>
<keyword evidence="9" id="KW-1185">Reference proteome</keyword>
<dbReference type="SMART" id="SM00304">
    <property type="entry name" value="HAMP"/>
    <property type="match status" value="1"/>
</dbReference>
<evidence type="ECO:0000256" key="3">
    <source>
        <dbReference type="PROSITE-ProRule" id="PRU00284"/>
    </source>
</evidence>
<comment type="similarity">
    <text evidence="2">Belongs to the methyl-accepting chemotaxis (MCP) protein family.</text>
</comment>
<proteinExistence type="inferred from homology"/>
<keyword evidence="3" id="KW-0807">Transducer</keyword>
<evidence type="ECO:0000259" key="6">
    <source>
        <dbReference type="PROSITE" id="PS50111"/>
    </source>
</evidence>
<dbReference type="PANTHER" id="PTHR43531:SF11">
    <property type="entry name" value="METHYL-ACCEPTING CHEMOTAXIS PROTEIN 3"/>
    <property type="match status" value="1"/>
</dbReference>
<feature type="domain" description="HAMP" evidence="7">
    <location>
        <begin position="222"/>
        <end position="275"/>
    </location>
</feature>
<dbReference type="Pfam" id="PF00672">
    <property type="entry name" value="HAMP"/>
    <property type="match status" value="1"/>
</dbReference>
<accession>A0ABV1H8V2</accession>
<feature type="transmembrane region" description="Helical" evidence="5">
    <location>
        <begin position="193"/>
        <end position="213"/>
    </location>
</feature>
<dbReference type="Gene3D" id="1.10.287.950">
    <property type="entry name" value="Methyl-accepting chemotaxis protein"/>
    <property type="match status" value="1"/>
</dbReference>
<feature type="coiled-coil region" evidence="4">
    <location>
        <begin position="499"/>
        <end position="530"/>
    </location>
</feature>
<evidence type="ECO:0000256" key="5">
    <source>
        <dbReference type="SAM" id="Phobius"/>
    </source>
</evidence>
<dbReference type="PROSITE" id="PS50111">
    <property type="entry name" value="CHEMOTAXIS_TRANSDUC_2"/>
    <property type="match status" value="1"/>
</dbReference>
<dbReference type="PRINTS" id="PR00260">
    <property type="entry name" value="CHEMTRNSDUCR"/>
</dbReference>
<sequence>MIQAMVKKLNGKRLRQRISSAILIVAILVSFSGILGGTAMLVMGIQYHYALTNYGFSQGDIGKMMITFADTRSNLRAAIGYQDKTLVQETYEAYETKKQACKDYAAIVEETVASAEERKLYDQIMSGMEDYFTSADKVVQMGKDVTNIDQRNQAQRLAKDEVVPKYEAIYENMVQLMDANTSEGNKLETNLKVLTYVLLAVVVLIIIAAILIARKLGDALALNIVNPLDALAERFKAFAQGDLTSEFPVMESEDEVSDMVTVAKDMAENLSAVIEDVNYRMELLAKNDYTGSSAIPEKYLGDFAAMNDAIHQMNEDMNDTMRHIEEAAAQVSIGAGNLAEGSQSLAEGSTDQAGAVEELLASFASITEGVEHTHDSASVSYDLSVKYAKEADRSQQEMQAVTEAMQRMSEMSQKIESIIGEIEEIAEQTNLLALNASIEAARAGEAGRGFAVVATQIGKLADESAQSAVNTRELIMNSIQEIENGNRAVEKTSKTIIELVQGINEVAEKSKELEELSETQTEQMKQAEAGVNQISEVVQSNAAIAEESSATSEELSAESISLNELVQQFKLKK</sequence>
<dbReference type="InterPro" id="IPR004090">
    <property type="entry name" value="Chemotax_Me-accpt_rcpt"/>
</dbReference>
<dbReference type="EMBL" id="JBBMFS010000011">
    <property type="protein sequence ID" value="MEQ2555701.1"/>
    <property type="molecule type" value="Genomic_DNA"/>
</dbReference>
<evidence type="ECO:0000256" key="2">
    <source>
        <dbReference type="ARBA" id="ARBA00029447"/>
    </source>
</evidence>